<comment type="caution">
    <text evidence="3">The sequence shown here is derived from an EMBL/GenBank/DDBJ whole genome shotgun (WGS) entry which is preliminary data.</text>
</comment>
<dbReference type="AlphaFoldDB" id="A0A7K3M5J0"/>
<evidence type="ECO:0000256" key="1">
    <source>
        <dbReference type="ARBA" id="ARBA00022676"/>
    </source>
</evidence>
<dbReference type="GO" id="GO:0016020">
    <property type="term" value="C:membrane"/>
    <property type="evidence" value="ECO:0007669"/>
    <property type="project" value="InterPro"/>
</dbReference>
<dbReference type="Proteomes" id="UP000460435">
    <property type="component" value="Unassembled WGS sequence"/>
</dbReference>
<accession>A0A7K3M5J0</accession>
<dbReference type="CDD" id="cd11301">
    <property type="entry name" value="Fut1_Fut2_like"/>
    <property type="match status" value="1"/>
</dbReference>
<evidence type="ECO:0000313" key="3">
    <source>
        <dbReference type="EMBL" id="NDL58506.1"/>
    </source>
</evidence>
<dbReference type="GO" id="GO:0008107">
    <property type="term" value="F:galactoside 2-alpha-L-fucosyltransferase activity"/>
    <property type="evidence" value="ECO:0007669"/>
    <property type="project" value="InterPro"/>
</dbReference>
<dbReference type="PANTHER" id="PTHR11927:SF9">
    <property type="entry name" value="L-FUCOSYLTRANSFERASE"/>
    <property type="match status" value="1"/>
</dbReference>
<evidence type="ECO:0000256" key="2">
    <source>
        <dbReference type="ARBA" id="ARBA00022679"/>
    </source>
</evidence>
<name>A0A7K3M5J0_9ACTN</name>
<dbReference type="InterPro" id="IPR002516">
    <property type="entry name" value="Glyco_trans_11"/>
</dbReference>
<protein>
    <recommendedName>
        <fullName evidence="5">Alpha-1,2-fucosyltransferase</fullName>
    </recommendedName>
</protein>
<sequence length="291" mass="32017">MFRRSNSRAILALQGGLGNQLFQWAFATSLRRQGIRLRLDTVRCRGSRPMALGSLAEGIRRIPRPAGLALVAAQRAGALRGGVIPRLVEEERFGYDKSLRPRVLEGGMGGSYLYGYFQSYKYFEDIADDVRRQVTDFLAGHLTPAGRDLQGELADDPSSVALHVRRGDYVSNPVAAAHHGVLGTHYYQQALDTVAKWGHTRRIWFSDDLPWVRQHLAAPDDEVCPAGVTRDAAGEIALMAACSARVIANSSFSWWAGWLGRNDSGVVAPAQWFADADTSADDLVPATWTRH</sequence>
<proteinExistence type="predicted"/>
<dbReference type="EMBL" id="WLZY01000005">
    <property type="protein sequence ID" value="NDL58506.1"/>
    <property type="molecule type" value="Genomic_DNA"/>
</dbReference>
<dbReference type="Pfam" id="PF01531">
    <property type="entry name" value="Glyco_transf_11"/>
    <property type="match status" value="1"/>
</dbReference>
<organism evidence="3 4">
    <name type="scientific">Phytoactinopolyspora mesophila</name>
    <dbReference type="NCBI Taxonomy" id="2650750"/>
    <lineage>
        <taxon>Bacteria</taxon>
        <taxon>Bacillati</taxon>
        <taxon>Actinomycetota</taxon>
        <taxon>Actinomycetes</taxon>
        <taxon>Jiangellales</taxon>
        <taxon>Jiangellaceae</taxon>
        <taxon>Phytoactinopolyspora</taxon>
    </lineage>
</organism>
<keyword evidence="4" id="KW-1185">Reference proteome</keyword>
<keyword evidence="2" id="KW-0808">Transferase</keyword>
<keyword evidence="1" id="KW-0328">Glycosyltransferase</keyword>
<dbReference type="PANTHER" id="PTHR11927">
    <property type="entry name" value="GALACTOSIDE 2-L-FUCOSYLTRANSFERASE"/>
    <property type="match status" value="1"/>
</dbReference>
<evidence type="ECO:0008006" key="5">
    <source>
        <dbReference type="Google" id="ProtNLM"/>
    </source>
</evidence>
<dbReference type="RefSeq" id="WP_162451208.1">
    <property type="nucleotide sequence ID" value="NZ_WLZY01000005.1"/>
</dbReference>
<dbReference type="GO" id="GO:0005975">
    <property type="term" value="P:carbohydrate metabolic process"/>
    <property type="evidence" value="ECO:0007669"/>
    <property type="project" value="InterPro"/>
</dbReference>
<reference evidence="3 4" key="1">
    <citation type="submission" date="2019-11" db="EMBL/GenBank/DDBJ databases">
        <authorList>
            <person name="Li X.-J."/>
            <person name="Feng X.-M."/>
        </authorList>
    </citation>
    <scope>NUCLEOTIDE SEQUENCE [LARGE SCALE GENOMIC DNA]</scope>
    <source>
        <strain evidence="3 4">XMNu-373</strain>
    </source>
</reference>
<evidence type="ECO:0000313" key="4">
    <source>
        <dbReference type="Proteomes" id="UP000460435"/>
    </source>
</evidence>
<gene>
    <name evidence="3" type="ORF">F7O44_15665</name>
</gene>